<name>G0URX4_TRYCI</name>
<evidence type="ECO:0000313" key="2">
    <source>
        <dbReference type="EMBL" id="CCC92136.1"/>
    </source>
</evidence>
<reference evidence="2" key="1">
    <citation type="journal article" date="2012" name="Proc. Natl. Acad. Sci. U.S.A.">
        <title>Antigenic diversity is generated by distinct evolutionary mechanisms in African trypanosome species.</title>
        <authorList>
            <person name="Jackson A.P."/>
            <person name="Berry A."/>
            <person name="Aslett M."/>
            <person name="Allison H.C."/>
            <person name="Burton P."/>
            <person name="Vavrova-Anderson J."/>
            <person name="Brown R."/>
            <person name="Browne H."/>
            <person name="Corton N."/>
            <person name="Hauser H."/>
            <person name="Gamble J."/>
            <person name="Gilderthorp R."/>
            <person name="Marcello L."/>
            <person name="McQuillan J."/>
            <person name="Otto T.D."/>
            <person name="Quail M.A."/>
            <person name="Sanders M.J."/>
            <person name="van Tonder A."/>
            <person name="Ginger M.L."/>
            <person name="Field M.C."/>
            <person name="Barry J.D."/>
            <person name="Hertz-Fowler C."/>
            <person name="Berriman M."/>
        </authorList>
    </citation>
    <scope>NUCLEOTIDE SEQUENCE</scope>
    <source>
        <strain evidence="2">IL3000</strain>
    </source>
</reference>
<feature type="transmembrane region" description="Helical" evidence="1">
    <location>
        <begin position="97"/>
        <end position="120"/>
    </location>
</feature>
<gene>
    <name evidence="2" type="ORF">TCIL3000_8_3550</name>
</gene>
<evidence type="ECO:0000256" key="1">
    <source>
        <dbReference type="SAM" id="Phobius"/>
    </source>
</evidence>
<protein>
    <submittedName>
        <fullName evidence="2">Uncharacterized protein</fullName>
    </submittedName>
</protein>
<accession>G0URX4</accession>
<feature type="transmembrane region" description="Helical" evidence="1">
    <location>
        <begin position="29"/>
        <end position="46"/>
    </location>
</feature>
<keyword evidence="1" id="KW-0472">Membrane</keyword>
<dbReference type="EMBL" id="HE575321">
    <property type="protein sequence ID" value="CCC92136.1"/>
    <property type="molecule type" value="Genomic_DNA"/>
</dbReference>
<sequence length="135" mass="15713">MYIVREERNECGRLLCGVSNTKSKKKGTIYIYVVYFIPYSFSMAILRGLVCMRDRKVCVPVPPAPMLGSVSPAVVKFVRTLRCKLMNPQKNNFLNQFFLNIFSSSKYFGMCFVFIFYSFILNSPFRSYYGHLCRC</sequence>
<organism evidence="2">
    <name type="scientific">Trypanosoma congolense (strain IL3000)</name>
    <dbReference type="NCBI Taxonomy" id="1068625"/>
    <lineage>
        <taxon>Eukaryota</taxon>
        <taxon>Discoba</taxon>
        <taxon>Euglenozoa</taxon>
        <taxon>Kinetoplastea</taxon>
        <taxon>Metakinetoplastina</taxon>
        <taxon>Trypanosomatida</taxon>
        <taxon>Trypanosomatidae</taxon>
        <taxon>Trypanosoma</taxon>
        <taxon>Nannomonas</taxon>
    </lineage>
</organism>
<keyword evidence="1" id="KW-0812">Transmembrane</keyword>
<proteinExistence type="predicted"/>
<dbReference type="AlphaFoldDB" id="G0URX4"/>
<keyword evidence="1" id="KW-1133">Transmembrane helix</keyword>